<dbReference type="RefSeq" id="WP_281882006.1">
    <property type="nucleotide sequence ID" value="NZ_BSDP01000001.1"/>
</dbReference>
<keyword evidence="4" id="KW-0520">NAD</keyword>
<evidence type="ECO:0000256" key="5">
    <source>
        <dbReference type="PIRSR" id="PIRSR000350-4"/>
    </source>
</evidence>
<keyword evidence="9" id="KW-1185">Reference proteome</keyword>
<evidence type="ECO:0000256" key="2">
    <source>
        <dbReference type="ARBA" id="ARBA00022630"/>
    </source>
</evidence>
<feature type="binding site" evidence="4">
    <location>
        <position position="115"/>
    </location>
    <ligand>
        <name>FAD</name>
        <dbReference type="ChEBI" id="CHEBI:57692"/>
    </ligand>
</feature>
<dbReference type="GO" id="GO:0003955">
    <property type="term" value="F:NAD(P)H dehydrogenase (quinone) activity"/>
    <property type="evidence" value="ECO:0007669"/>
    <property type="project" value="TreeGrafter"/>
</dbReference>
<organism evidence="8 9">
    <name type="scientific">Agromyces rhizosphaerae</name>
    <dbReference type="NCBI Taxonomy" id="88374"/>
    <lineage>
        <taxon>Bacteria</taxon>
        <taxon>Bacillati</taxon>
        <taxon>Actinomycetota</taxon>
        <taxon>Actinomycetes</taxon>
        <taxon>Micrococcales</taxon>
        <taxon>Microbacteriaceae</taxon>
        <taxon>Agromyces</taxon>
    </lineage>
</organism>
<evidence type="ECO:0000256" key="4">
    <source>
        <dbReference type="PIRSR" id="PIRSR000350-3"/>
    </source>
</evidence>
<dbReference type="InterPro" id="IPR036188">
    <property type="entry name" value="FAD/NAD-bd_sf"/>
</dbReference>
<dbReference type="Proteomes" id="UP001144396">
    <property type="component" value="Unassembled WGS sequence"/>
</dbReference>
<dbReference type="InterPro" id="IPR016156">
    <property type="entry name" value="FAD/NAD-linked_Rdtase_dimer_sf"/>
</dbReference>
<comment type="similarity">
    <text evidence="1">Belongs to the class-I pyridine nucleotide-disulfide oxidoreductase family.</text>
</comment>
<dbReference type="Pfam" id="PF02852">
    <property type="entry name" value="Pyr_redox_dim"/>
    <property type="match status" value="1"/>
</dbReference>
<protein>
    <submittedName>
        <fullName evidence="8">Oxidoreductase</fullName>
    </submittedName>
</protein>
<comment type="cofactor">
    <cofactor evidence="4">
        <name>FAD</name>
        <dbReference type="ChEBI" id="CHEBI:57692"/>
    </cofactor>
    <text evidence="4">Binds 1 FAD per subunit.</text>
</comment>
<dbReference type="PIRSF" id="PIRSF000350">
    <property type="entry name" value="Mercury_reductase_MerA"/>
    <property type="match status" value="1"/>
</dbReference>
<dbReference type="SUPFAM" id="SSF55424">
    <property type="entry name" value="FAD/NAD-linked reductases, dimerisation (C-terminal) domain"/>
    <property type="match status" value="1"/>
</dbReference>
<dbReference type="InterPro" id="IPR004099">
    <property type="entry name" value="Pyr_nucl-diS_OxRdtase_dimer"/>
</dbReference>
<keyword evidence="2" id="KW-0285">Flavoprotein</keyword>
<feature type="domain" description="Pyridine nucleotide-disulphide oxidoreductase dimerisation" evidence="6">
    <location>
        <begin position="359"/>
        <end position="465"/>
    </location>
</feature>
<dbReference type="GO" id="GO:0050660">
    <property type="term" value="F:flavin adenine dinucleotide binding"/>
    <property type="evidence" value="ECO:0007669"/>
    <property type="project" value="TreeGrafter"/>
</dbReference>
<dbReference type="PRINTS" id="PR00411">
    <property type="entry name" value="PNDRDTASEI"/>
</dbReference>
<evidence type="ECO:0000313" key="9">
    <source>
        <dbReference type="Proteomes" id="UP001144396"/>
    </source>
</evidence>
<proteinExistence type="inferred from homology"/>
<dbReference type="AlphaFoldDB" id="A0A9W6CTF6"/>
<accession>A0A9W6CTF6</accession>
<feature type="binding site" evidence="4">
    <location>
        <position position="52"/>
    </location>
    <ligand>
        <name>FAD</name>
        <dbReference type="ChEBI" id="CHEBI:57692"/>
    </ligand>
</feature>
<evidence type="ECO:0000256" key="3">
    <source>
        <dbReference type="ARBA" id="ARBA00022827"/>
    </source>
</evidence>
<evidence type="ECO:0000259" key="6">
    <source>
        <dbReference type="Pfam" id="PF02852"/>
    </source>
</evidence>
<dbReference type="SUPFAM" id="SSF51905">
    <property type="entry name" value="FAD/NAD(P)-binding domain"/>
    <property type="match status" value="1"/>
</dbReference>
<dbReference type="Gene3D" id="3.50.50.60">
    <property type="entry name" value="FAD/NAD(P)-binding domain"/>
    <property type="match status" value="2"/>
</dbReference>
<evidence type="ECO:0000256" key="1">
    <source>
        <dbReference type="ARBA" id="ARBA00007532"/>
    </source>
</evidence>
<feature type="binding site" evidence="4">
    <location>
        <position position="269"/>
    </location>
    <ligand>
        <name>NAD(+)</name>
        <dbReference type="ChEBI" id="CHEBI:57540"/>
    </ligand>
</feature>
<feature type="disulfide bond" description="Redox-active" evidence="5">
    <location>
        <begin position="43"/>
        <end position="48"/>
    </location>
</feature>
<dbReference type="PANTHER" id="PTHR43014">
    <property type="entry name" value="MERCURIC REDUCTASE"/>
    <property type="match status" value="1"/>
</dbReference>
<dbReference type="InterPro" id="IPR023753">
    <property type="entry name" value="FAD/NAD-binding_dom"/>
</dbReference>
<evidence type="ECO:0000259" key="7">
    <source>
        <dbReference type="Pfam" id="PF07992"/>
    </source>
</evidence>
<evidence type="ECO:0000313" key="8">
    <source>
        <dbReference type="EMBL" id="GLI26007.1"/>
    </source>
</evidence>
<gene>
    <name evidence="8" type="ORF">ARHIZOSPH14_02490</name>
</gene>
<feature type="binding site" evidence="4">
    <location>
        <position position="311"/>
    </location>
    <ligand>
        <name>FAD</name>
        <dbReference type="ChEBI" id="CHEBI:57692"/>
    </ligand>
</feature>
<dbReference type="Pfam" id="PF07992">
    <property type="entry name" value="Pyr_redox_2"/>
    <property type="match status" value="1"/>
</dbReference>
<dbReference type="PANTHER" id="PTHR43014:SF2">
    <property type="entry name" value="MERCURIC REDUCTASE"/>
    <property type="match status" value="1"/>
</dbReference>
<sequence length="481" mass="49860">METTITDVIVIGAGAVGENVVDRAIAGGLEAIVVEHELVGGECSYWACEPSKTLLRSGAALRAAQRVPGAAEAVTGGLDADAVLARRDARVGDWDDTGQIRWLDGIGATLVRGHGVLAGERRVRVTAPGGDEALLEARHAVVVATGSTPRLPDIDGLALARPWTSREATSAERVPERLAIIGGGVVGCELAAAWASLGSEVTLLTRSGILSKFEPFAGELVTAGLRSLGVDVRTDCSPDAVRRDAVDAVVLALPGGAEVVADEVLVATGRRAGSEDVGLETVGLAPGDWIDVDDTMRVRADGLGWLYAAGDVTGRALFTHQGKYQARAAGDAIAARAAGAPVDDAPWGAHVATADHAAVPRVAFTEPEAAMVGLTAAEAARRGIRTRVVDYDLGWVAGATDRADGYEGRANLVVDEDRRVVVGATFVGQDVAELLHAATIAVVGEVPIERLWHAVPAFPTISEVWLRLLEGYGRPGHEGAA</sequence>
<comment type="caution">
    <text evidence="8">The sequence shown here is derived from an EMBL/GenBank/DDBJ whole genome shotgun (WGS) entry which is preliminary data.</text>
</comment>
<reference evidence="8" key="1">
    <citation type="submission" date="2022-12" db="EMBL/GenBank/DDBJ databases">
        <title>Reference genome sequencing for broad-spectrum identification of bacterial and archaeal isolates by mass spectrometry.</title>
        <authorList>
            <person name="Sekiguchi Y."/>
            <person name="Tourlousse D.M."/>
        </authorList>
    </citation>
    <scope>NUCLEOTIDE SEQUENCE</scope>
    <source>
        <strain evidence="8">14</strain>
    </source>
</reference>
<feature type="domain" description="FAD/NAD(P)-binding" evidence="7">
    <location>
        <begin position="7"/>
        <end position="320"/>
    </location>
</feature>
<keyword evidence="3 4" id="KW-0274">FAD</keyword>
<feature type="binding site" evidence="4">
    <location>
        <begin position="145"/>
        <end position="147"/>
    </location>
    <ligand>
        <name>FAD</name>
        <dbReference type="ChEBI" id="CHEBI:57692"/>
    </ligand>
</feature>
<dbReference type="Gene3D" id="3.30.390.30">
    <property type="match status" value="1"/>
</dbReference>
<name>A0A9W6CTF6_9MICO</name>
<feature type="binding site" evidence="4">
    <location>
        <begin position="182"/>
        <end position="189"/>
    </location>
    <ligand>
        <name>NAD(+)</name>
        <dbReference type="ChEBI" id="CHEBI:57540"/>
    </ligand>
</feature>
<keyword evidence="4" id="KW-0547">Nucleotide-binding</keyword>
<dbReference type="InterPro" id="IPR001100">
    <property type="entry name" value="Pyr_nuc-diS_OxRdtase"/>
</dbReference>
<dbReference type="EMBL" id="BSDP01000001">
    <property type="protein sequence ID" value="GLI26007.1"/>
    <property type="molecule type" value="Genomic_DNA"/>
</dbReference>
<dbReference type="PRINTS" id="PR00368">
    <property type="entry name" value="FADPNR"/>
</dbReference>